<name>A0A0F9HKL4_9ZZZZ</name>
<dbReference type="AlphaFoldDB" id="A0A0F9HKL4"/>
<organism evidence="1">
    <name type="scientific">marine sediment metagenome</name>
    <dbReference type="NCBI Taxonomy" id="412755"/>
    <lineage>
        <taxon>unclassified sequences</taxon>
        <taxon>metagenomes</taxon>
        <taxon>ecological metagenomes</taxon>
    </lineage>
</organism>
<proteinExistence type="predicted"/>
<gene>
    <name evidence="1" type="ORF">LCGC14_1691450</name>
</gene>
<comment type="caution">
    <text evidence="1">The sequence shown here is derived from an EMBL/GenBank/DDBJ whole genome shotgun (WGS) entry which is preliminary data.</text>
</comment>
<accession>A0A0F9HKL4</accession>
<protein>
    <submittedName>
        <fullName evidence="1">Uncharacterized protein</fullName>
    </submittedName>
</protein>
<evidence type="ECO:0000313" key="1">
    <source>
        <dbReference type="EMBL" id="KKM15891.1"/>
    </source>
</evidence>
<reference evidence="1" key="1">
    <citation type="journal article" date="2015" name="Nature">
        <title>Complex archaea that bridge the gap between prokaryotes and eukaryotes.</title>
        <authorList>
            <person name="Spang A."/>
            <person name="Saw J.H."/>
            <person name="Jorgensen S.L."/>
            <person name="Zaremba-Niedzwiedzka K."/>
            <person name="Martijn J."/>
            <person name="Lind A.E."/>
            <person name="van Eijk R."/>
            <person name="Schleper C."/>
            <person name="Guy L."/>
            <person name="Ettema T.J."/>
        </authorList>
    </citation>
    <scope>NUCLEOTIDE SEQUENCE</scope>
</reference>
<dbReference type="EMBL" id="LAZR01014801">
    <property type="protein sequence ID" value="KKM15891.1"/>
    <property type="molecule type" value="Genomic_DNA"/>
</dbReference>
<sequence>MMDEIDRELEAFGFIKRFDSREHCEHCGVNNLDWQVFSMYICLECGKWGSKPDKEEEFSPPSWIWGEWER</sequence>